<name>A0A0A0BQ87_9CELL</name>
<feature type="transmembrane region" description="Helical" evidence="7">
    <location>
        <begin position="781"/>
        <end position="808"/>
    </location>
</feature>
<comment type="similarity">
    <text evidence="6">Belongs to the ABC-4 integral membrane protein family.</text>
</comment>
<gene>
    <name evidence="9" type="ORF">N868_16550</name>
</gene>
<dbReference type="PANTHER" id="PTHR30572">
    <property type="entry name" value="MEMBRANE COMPONENT OF TRANSPORTER-RELATED"/>
    <property type="match status" value="1"/>
</dbReference>
<dbReference type="InterPro" id="IPR050250">
    <property type="entry name" value="Macrolide_Exporter_MacB"/>
</dbReference>
<dbReference type="Proteomes" id="UP000029839">
    <property type="component" value="Unassembled WGS sequence"/>
</dbReference>
<feature type="domain" description="ABC3 transporter permease C-terminal" evidence="8">
    <location>
        <begin position="272"/>
        <end position="391"/>
    </location>
</feature>
<feature type="transmembrane region" description="Helical" evidence="7">
    <location>
        <begin position="320"/>
        <end position="346"/>
    </location>
</feature>
<evidence type="ECO:0000259" key="8">
    <source>
        <dbReference type="Pfam" id="PF02687"/>
    </source>
</evidence>
<dbReference type="EMBL" id="AXCY01000062">
    <property type="protein sequence ID" value="KGM10125.1"/>
    <property type="molecule type" value="Genomic_DNA"/>
</dbReference>
<evidence type="ECO:0000256" key="3">
    <source>
        <dbReference type="ARBA" id="ARBA00022692"/>
    </source>
</evidence>
<dbReference type="AlphaFoldDB" id="A0A0A0BQ87"/>
<comment type="subcellular location">
    <subcellularLocation>
        <location evidence="1">Cell membrane</location>
        <topology evidence="1">Multi-pass membrane protein</topology>
    </subcellularLocation>
</comment>
<keyword evidence="5 7" id="KW-0472">Membrane</keyword>
<keyword evidence="2" id="KW-1003">Cell membrane</keyword>
<feature type="transmembrane region" description="Helical" evidence="7">
    <location>
        <begin position="358"/>
        <end position="382"/>
    </location>
</feature>
<evidence type="ECO:0000256" key="7">
    <source>
        <dbReference type="SAM" id="Phobius"/>
    </source>
</evidence>
<organism evidence="9 10">
    <name type="scientific">Cellulomonas carbonis T26</name>
    <dbReference type="NCBI Taxonomy" id="947969"/>
    <lineage>
        <taxon>Bacteria</taxon>
        <taxon>Bacillati</taxon>
        <taxon>Actinomycetota</taxon>
        <taxon>Actinomycetes</taxon>
        <taxon>Micrococcales</taxon>
        <taxon>Cellulomonadaceae</taxon>
        <taxon>Cellulomonas</taxon>
    </lineage>
</organism>
<evidence type="ECO:0000313" key="9">
    <source>
        <dbReference type="EMBL" id="KGM10125.1"/>
    </source>
</evidence>
<sequence>MLRLTLAQMRRSIGRLTAAGIAIAIGTAFVAATLVAGGVIERTSYDAVSASFADADLVVVPDADVLTEPALEQLRGLPGVVAADGQTGQWLELASGTRSTYREVTPRASHPRLESQDVVEGRLPEASGEVSLPSEVAERLRVGTGDELTLRREVWTPGADVEDGGTWSTQDEDVVVVGLTEDSAGAFADTGGSVVAFPDDVLAWTATAGGEVTYATGLVAVDDGVDVGTVRATVADALPQGVVVRTVDEQAEIRTRELTGDEDVFTAIVLGFAGVALLVAGLVITNTFQVLVAQRTRLLALLRCVGADRSQLRRSVLTEATILGVGGSLVGIVSGVALAQVLLTVLGGLNPEVPLPSVVVMTPAVVLAPLVVGTLVTVLAALSPARAATRVAPLAALRPADAPAVTSRAGRPRLVVASVLLVAGVGLLLVAALGLSRISPVLALGVGLLGGALSFVGVLVGAVFWVPGVVGRVGALLGRTGPAARLASANAVRNPRRTAATSTALLIGVTLVAMMSTGAASARTTLGEQLEAEFPVDVALGRESSDAQEQVVTDALVETVAAVEGVETVLPLRTPVLRLADGDAADTSTTTGAYVGSRDELTRLLRAPEQVEGLADDTIVVGERTATDLGLDDGQLVEVSAVDEATGEPVGDGSASLTVVVSTLKYGTVVTPATLEATGADVPVDEVWVRLADDADVAGTVADLQDAVAESPVWVSGAALERAMFQRVIDTLLAVVVGLLAAAVVIALIGVANTLSLSVIERRRESATLRAIGLSRRQLRGTLAVEGMVIAGVGALLGSVLGLLYGWAGSATVLSVVGEVRLEVPWRDLALVLVVAVGAGLLASVLPGRAAARTSPVQALAVD</sequence>
<feature type="transmembrane region" description="Helical" evidence="7">
    <location>
        <begin position="414"/>
        <end position="435"/>
    </location>
</feature>
<dbReference type="Pfam" id="PF02687">
    <property type="entry name" value="FtsX"/>
    <property type="match status" value="2"/>
</dbReference>
<proteinExistence type="inferred from homology"/>
<comment type="caution">
    <text evidence="9">The sequence shown here is derived from an EMBL/GenBank/DDBJ whole genome shotgun (WGS) entry which is preliminary data.</text>
</comment>
<evidence type="ECO:0000256" key="4">
    <source>
        <dbReference type="ARBA" id="ARBA00022989"/>
    </source>
</evidence>
<evidence type="ECO:0000256" key="2">
    <source>
        <dbReference type="ARBA" id="ARBA00022475"/>
    </source>
</evidence>
<dbReference type="GO" id="GO:0022857">
    <property type="term" value="F:transmembrane transporter activity"/>
    <property type="evidence" value="ECO:0007669"/>
    <property type="project" value="TreeGrafter"/>
</dbReference>
<dbReference type="PANTHER" id="PTHR30572:SF4">
    <property type="entry name" value="ABC TRANSPORTER PERMEASE YTRF"/>
    <property type="match status" value="1"/>
</dbReference>
<dbReference type="RefSeq" id="WP_043607604.1">
    <property type="nucleotide sequence ID" value="NZ_AXCY01000062.1"/>
</dbReference>
<evidence type="ECO:0000256" key="1">
    <source>
        <dbReference type="ARBA" id="ARBA00004651"/>
    </source>
</evidence>
<feature type="transmembrane region" description="Helical" evidence="7">
    <location>
        <begin position="828"/>
        <end position="846"/>
    </location>
</feature>
<reference evidence="9 10" key="1">
    <citation type="submission" date="2013-08" db="EMBL/GenBank/DDBJ databases">
        <title>Genome sequencing of Cellulomonas carbonis T26.</title>
        <authorList>
            <person name="Chen F."/>
            <person name="Li Y."/>
            <person name="Wang G."/>
        </authorList>
    </citation>
    <scope>NUCLEOTIDE SEQUENCE [LARGE SCALE GENOMIC DNA]</scope>
    <source>
        <strain evidence="9 10">T26</strain>
    </source>
</reference>
<evidence type="ECO:0000256" key="6">
    <source>
        <dbReference type="ARBA" id="ARBA00038076"/>
    </source>
</evidence>
<keyword evidence="10" id="KW-1185">Reference proteome</keyword>
<evidence type="ECO:0000256" key="5">
    <source>
        <dbReference type="ARBA" id="ARBA00023136"/>
    </source>
</evidence>
<feature type="transmembrane region" description="Helical" evidence="7">
    <location>
        <begin position="264"/>
        <end position="293"/>
    </location>
</feature>
<keyword evidence="3 7" id="KW-0812">Transmembrane</keyword>
<dbReference type="GO" id="GO:0005886">
    <property type="term" value="C:plasma membrane"/>
    <property type="evidence" value="ECO:0007669"/>
    <property type="project" value="UniProtKB-SubCell"/>
</dbReference>
<feature type="transmembrane region" description="Helical" evidence="7">
    <location>
        <begin position="503"/>
        <end position="522"/>
    </location>
</feature>
<keyword evidence="4 7" id="KW-1133">Transmembrane helix</keyword>
<protein>
    <recommendedName>
        <fullName evidence="8">ABC3 transporter permease C-terminal domain-containing protein</fullName>
    </recommendedName>
</protein>
<feature type="domain" description="ABC3 transporter permease C-terminal" evidence="8">
    <location>
        <begin position="739"/>
        <end position="856"/>
    </location>
</feature>
<dbReference type="InterPro" id="IPR003838">
    <property type="entry name" value="ABC3_permease_C"/>
</dbReference>
<feature type="transmembrane region" description="Helical" evidence="7">
    <location>
        <begin position="732"/>
        <end position="760"/>
    </location>
</feature>
<feature type="transmembrane region" description="Helical" evidence="7">
    <location>
        <begin position="441"/>
        <end position="466"/>
    </location>
</feature>
<dbReference type="OrthoDB" id="9780560at2"/>
<reference evidence="9 10" key="2">
    <citation type="journal article" date="2015" name="Stand. Genomic Sci.">
        <title>Draft genome sequence of Cellulomonas carbonis T26(T) and comparative analysis of six Cellulomonas genomes.</title>
        <authorList>
            <person name="Zhuang W."/>
            <person name="Zhang S."/>
            <person name="Xia X."/>
            <person name="Wang G."/>
        </authorList>
    </citation>
    <scope>NUCLEOTIDE SEQUENCE [LARGE SCALE GENOMIC DNA]</scope>
    <source>
        <strain evidence="9 10">T26</strain>
    </source>
</reference>
<accession>A0A0A0BQ87</accession>
<evidence type="ECO:0000313" key="10">
    <source>
        <dbReference type="Proteomes" id="UP000029839"/>
    </source>
</evidence>